<dbReference type="PROSITE" id="PS51257">
    <property type="entry name" value="PROKAR_LIPOPROTEIN"/>
    <property type="match status" value="1"/>
</dbReference>
<gene>
    <name evidence="3" type="ORF">HYG79_11415</name>
</gene>
<dbReference type="InterPro" id="IPR015915">
    <property type="entry name" value="Kelch-typ_b-propeller"/>
</dbReference>
<proteinExistence type="predicted"/>
<dbReference type="PANTHER" id="PTHR46376:SF1">
    <property type="entry name" value="LEUCINE-ZIPPER-LIKE TRANSCRIPTIONAL REGULATOR 1"/>
    <property type="match status" value="1"/>
</dbReference>
<keyword evidence="4" id="KW-1185">Reference proteome</keyword>
<sequence>MKKNISKISLSIIISIPFFIASCGKDDEDNTTAVENQPPNAFELVEVINGANEVDLFPSFQWNTASDPENDEVTYSLFLDTDEQPSTLIAENLSSTNFTLSDRLFVLTDYYWKVIAKDSQGNQTESETFHFRTRNLNFPENALVDEASFLARWGHSTLAFENQLWLIAGYTGISRNDIWRSSNGVDWMEVNAEAAFSARRAHASVIFDDKMWVIGGRDGFGKKNDVWYSSDGITWTEATPEAAFSPRDSHKAVVFDGKIWVIAGEDDTSRKNDVWYSTNGVEWVEATSSAPFSVRERFGAMVFRDKVWILGARDGETRKNDIWFSSDGVNWTEATSNAEFSDRSGFASVEFDDKIWVIGGYDVEFKNDIWYSSNGTNWFEATPNAFFPARNRHSSVVFDNKIWVIGGFGGGNLRYNDVWAFD</sequence>
<dbReference type="EMBL" id="CP058595">
    <property type="protein sequence ID" value="QLG45932.1"/>
    <property type="molecule type" value="Genomic_DNA"/>
</dbReference>
<dbReference type="InterPro" id="IPR013783">
    <property type="entry name" value="Ig-like_fold"/>
</dbReference>
<dbReference type="InterPro" id="IPR051568">
    <property type="entry name" value="LZTR1/Attractin"/>
</dbReference>
<evidence type="ECO:0000256" key="2">
    <source>
        <dbReference type="ARBA" id="ARBA00022737"/>
    </source>
</evidence>
<dbReference type="KEGG" id="cagg:HYG79_11415"/>
<dbReference type="Gene3D" id="2.60.40.10">
    <property type="entry name" value="Immunoglobulins"/>
    <property type="match status" value="1"/>
</dbReference>
<dbReference type="SUPFAM" id="SSF117281">
    <property type="entry name" value="Kelch motif"/>
    <property type="match status" value="2"/>
</dbReference>
<protein>
    <recommendedName>
        <fullName evidence="5">Fibronectin type-III domain-containing protein</fullName>
    </recommendedName>
</protein>
<accession>A0A7H9ARB9</accession>
<dbReference type="Gene3D" id="2.120.10.80">
    <property type="entry name" value="Kelch-type beta propeller"/>
    <property type="match status" value="2"/>
</dbReference>
<evidence type="ECO:0000313" key="4">
    <source>
        <dbReference type="Proteomes" id="UP000509302"/>
    </source>
</evidence>
<name>A0A7H9ARB9_9FLAO</name>
<dbReference type="InterPro" id="IPR006652">
    <property type="entry name" value="Kelch_1"/>
</dbReference>
<organism evidence="3 4">
    <name type="scientific">Costertonia aggregata</name>
    <dbReference type="NCBI Taxonomy" id="343403"/>
    <lineage>
        <taxon>Bacteria</taxon>
        <taxon>Pseudomonadati</taxon>
        <taxon>Bacteroidota</taxon>
        <taxon>Flavobacteriia</taxon>
        <taxon>Flavobacteriales</taxon>
        <taxon>Flavobacteriaceae</taxon>
        <taxon>Costertonia</taxon>
    </lineage>
</organism>
<dbReference type="Proteomes" id="UP000509302">
    <property type="component" value="Chromosome"/>
</dbReference>
<dbReference type="Pfam" id="PF01344">
    <property type="entry name" value="Kelch_1"/>
    <property type="match status" value="2"/>
</dbReference>
<dbReference type="AlphaFoldDB" id="A0A7H9ARB9"/>
<evidence type="ECO:0000256" key="1">
    <source>
        <dbReference type="ARBA" id="ARBA00022441"/>
    </source>
</evidence>
<dbReference type="Pfam" id="PF24681">
    <property type="entry name" value="Kelch_KLHDC2_KLHL20_DRC7"/>
    <property type="match status" value="1"/>
</dbReference>
<reference evidence="3 4" key="1">
    <citation type="journal article" date="2006" name="Int. J. Syst. Evol. Microbiol.">
        <title>Costertonia aggregata gen. nov., sp. nov., a mesophilic marine bacterium of the family Flavobacteriaceae, isolated from a mature biofilm.</title>
        <authorList>
            <person name="Kwon K.K."/>
            <person name="Lee Y.K."/>
            <person name="Lee H.K."/>
        </authorList>
    </citation>
    <scope>NUCLEOTIDE SEQUENCE [LARGE SCALE GENOMIC DNA]</scope>
    <source>
        <strain evidence="3 4">KCCM 42265</strain>
    </source>
</reference>
<evidence type="ECO:0000313" key="3">
    <source>
        <dbReference type="EMBL" id="QLG45932.1"/>
    </source>
</evidence>
<keyword evidence="2" id="KW-0677">Repeat</keyword>
<dbReference type="PANTHER" id="PTHR46376">
    <property type="entry name" value="LEUCINE-ZIPPER-LIKE TRANSCRIPTIONAL REGULATOR 1"/>
    <property type="match status" value="1"/>
</dbReference>
<keyword evidence="1" id="KW-0880">Kelch repeat</keyword>
<dbReference type="RefSeq" id="WP_179242218.1">
    <property type="nucleotide sequence ID" value="NZ_CP058595.1"/>
</dbReference>
<evidence type="ECO:0008006" key="5">
    <source>
        <dbReference type="Google" id="ProtNLM"/>
    </source>
</evidence>